<dbReference type="OrthoDB" id="5498304at2"/>
<feature type="compositionally biased region" description="Low complexity" evidence="1">
    <location>
        <begin position="222"/>
        <end position="231"/>
    </location>
</feature>
<dbReference type="eggNOG" id="ENOG5031FFY">
    <property type="taxonomic scope" value="Bacteria"/>
</dbReference>
<name>A9G1S8_SORC5</name>
<accession>A9G1S8</accession>
<dbReference type="RefSeq" id="WP_012235015.1">
    <property type="nucleotide sequence ID" value="NC_010162.1"/>
</dbReference>
<evidence type="ECO:0000313" key="2">
    <source>
        <dbReference type="EMBL" id="CAN92542.1"/>
    </source>
</evidence>
<dbReference type="HOGENOM" id="CLU_857659_0_0_7"/>
<evidence type="ECO:0000313" key="3">
    <source>
        <dbReference type="Proteomes" id="UP000002139"/>
    </source>
</evidence>
<dbReference type="EMBL" id="AM746676">
    <property type="protein sequence ID" value="CAN92542.1"/>
    <property type="molecule type" value="Genomic_DNA"/>
</dbReference>
<organism evidence="2 3">
    <name type="scientific">Sorangium cellulosum (strain So ce56)</name>
    <name type="common">Polyangium cellulosum (strain So ce56)</name>
    <dbReference type="NCBI Taxonomy" id="448385"/>
    <lineage>
        <taxon>Bacteria</taxon>
        <taxon>Pseudomonadati</taxon>
        <taxon>Myxococcota</taxon>
        <taxon>Polyangia</taxon>
        <taxon>Polyangiales</taxon>
        <taxon>Polyangiaceae</taxon>
        <taxon>Sorangium</taxon>
    </lineage>
</organism>
<sequence length="324" mass="33598">MWKQAGVGLTLVALTGACLPRTQPRDPFAAGAQTAEPEVVSPEFNETRADLDAAIQKATEGYAPGDKLSGKLDGFAPHEIPVSRGTCYVGALVLDDGAAFGDHARKGATVESTLPGGLKTTHADAIHGPGAVFDLGCPEAAGKAIVELIAVYGSAMDTSQIHELGKGGYTLQIYGKSIGEADLVALKARERALAEQQAEERRAFAEQERQRDEQRARDRAELSAAPAARAGGADGSGSQGPQVVSVSLRSRCGKTVKVFFGKEPKFGSGTTSSIGGNSVQNHSFKPGDMVWLVDDSGNGIASATASPGMREIEITSSCTGLASR</sequence>
<feature type="region of interest" description="Disordered" evidence="1">
    <location>
        <begin position="199"/>
        <end position="244"/>
    </location>
</feature>
<dbReference type="PROSITE" id="PS51257">
    <property type="entry name" value="PROKAR_LIPOPROTEIN"/>
    <property type="match status" value="1"/>
</dbReference>
<feature type="compositionally biased region" description="Basic and acidic residues" evidence="1">
    <location>
        <begin position="199"/>
        <end position="221"/>
    </location>
</feature>
<evidence type="ECO:0000256" key="1">
    <source>
        <dbReference type="SAM" id="MobiDB-lite"/>
    </source>
</evidence>
<reference evidence="2 3" key="1">
    <citation type="journal article" date="2007" name="Nat. Biotechnol.">
        <title>Complete genome sequence of the myxobacterium Sorangium cellulosum.</title>
        <authorList>
            <person name="Schneiker S."/>
            <person name="Perlova O."/>
            <person name="Kaiser O."/>
            <person name="Gerth K."/>
            <person name="Alici A."/>
            <person name="Altmeyer M.O."/>
            <person name="Bartels D."/>
            <person name="Bekel T."/>
            <person name="Beyer S."/>
            <person name="Bode E."/>
            <person name="Bode H.B."/>
            <person name="Bolten C.J."/>
            <person name="Choudhuri J.V."/>
            <person name="Doss S."/>
            <person name="Elnakady Y.A."/>
            <person name="Frank B."/>
            <person name="Gaigalat L."/>
            <person name="Goesmann A."/>
            <person name="Groeger C."/>
            <person name="Gross F."/>
            <person name="Jelsbak L."/>
            <person name="Jelsbak L."/>
            <person name="Kalinowski J."/>
            <person name="Kegler C."/>
            <person name="Knauber T."/>
            <person name="Konietzny S."/>
            <person name="Kopp M."/>
            <person name="Krause L."/>
            <person name="Krug D."/>
            <person name="Linke B."/>
            <person name="Mahmud T."/>
            <person name="Martinez-Arias R."/>
            <person name="McHardy A.C."/>
            <person name="Merai M."/>
            <person name="Meyer F."/>
            <person name="Mormann S."/>
            <person name="Munoz-Dorado J."/>
            <person name="Perez J."/>
            <person name="Pradella S."/>
            <person name="Rachid S."/>
            <person name="Raddatz G."/>
            <person name="Rosenau F."/>
            <person name="Rueckert C."/>
            <person name="Sasse F."/>
            <person name="Scharfe M."/>
            <person name="Schuster S.C."/>
            <person name="Suen G."/>
            <person name="Treuner-Lange A."/>
            <person name="Velicer G.J."/>
            <person name="Vorholter F.-J."/>
            <person name="Weissman K.J."/>
            <person name="Welch R.D."/>
            <person name="Wenzel S.C."/>
            <person name="Whitworth D.E."/>
            <person name="Wilhelm S."/>
            <person name="Wittmann C."/>
            <person name="Bloecker H."/>
            <person name="Puehler A."/>
            <person name="Mueller R."/>
        </authorList>
    </citation>
    <scope>NUCLEOTIDE SEQUENCE [LARGE SCALE GENOMIC DNA]</scope>
    <source>
        <strain evidence="3">So ce56</strain>
    </source>
</reference>
<dbReference type="Proteomes" id="UP000002139">
    <property type="component" value="Chromosome"/>
</dbReference>
<gene>
    <name evidence="2" type="ordered locus">sce2383</name>
</gene>
<protein>
    <submittedName>
        <fullName evidence="2">Uncharacterized protein</fullName>
    </submittedName>
</protein>
<proteinExistence type="predicted"/>
<dbReference type="AlphaFoldDB" id="A9G1S8"/>
<keyword evidence="3" id="KW-1185">Reference proteome</keyword>
<dbReference type="KEGG" id="scl:sce2383"/>